<dbReference type="FunFam" id="3.40.50.300:FF:000500">
    <property type="entry name" value="ATP-dependent RNA helicase DHX29"/>
    <property type="match status" value="1"/>
</dbReference>
<feature type="compositionally biased region" description="Basic and acidic residues" evidence="7">
    <location>
        <begin position="47"/>
        <end position="57"/>
    </location>
</feature>
<dbReference type="Gene3D" id="3.40.50.300">
    <property type="entry name" value="P-loop containing nucleotide triphosphate hydrolases"/>
    <property type="match status" value="2"/>
</dbReference>
<feature type="compositionally biased region" description="Polar residues" evidence="7">
    <location>
        <begin position="223"/>
        <end position="232"/>
    </location>
</feature>
<feature type="region of interest" description="Disordered" evidence="7">
    <location>
        <begin position="186"/>
        <end position="254"/>
    </location>
</feature>
<dbReference type="Pfam" id="PF07717">
    <property type="entry name" value="OB_NTP_bind"/>
    <property type="match status" value="1"/>
</dbReference>
<dbReference type="PROSITE" id="PS51192">
    <property type="entry name" value="HELICASE_ATP_BIND_1"/>
    <property type="match status" value="1"/>
</dbReference>
<evidence type="ECO:0000256" key="4">
    <source>
        <dbReference type="ARBA" id="ARBA00022806"/>
    </source>
</evidence>
<dbReference type="PANTHER" id="PTHR18934:SF145">
    <property type="entry name" value="ATP-DEPENDENT RNA HELICASE DHX57-RELATED"/>
    <property type="match status" value="1"/>
</dbReference>
<evidence type="ECO:0000256" key="7">
    <source>
        <dbReference type="SAM" id="MobiDB-lite"/>
    </source>
</evidence>
<evidence type="ECO:0000259" key="8">
    <source>
        <dbReference type="PROSITE" id="PS51192"/>
    </source>
</evidence>
<dbReference type="InterPro" id="IPR007502">
    <property type="entry name" value="Helicase-assoc_dom"/>
</dbReference>
<organism evidence="10 11">
    <name type="scientific">Panaeolus cyanescens</name>
    <dbReference type="NCBI Taxonomy" id="181874"/>
    <lineage>
        <taxon>Eukaryota</taxon>
        <taxon>Fungi</taxon>
        <taxon>Dikarya</taxon>
        <taxon>Basidiomycota</taxon>
        <taxon>Agaricomycotina</taxon>
        <taxon>Agaricomycetes</taxon>
        <taxon>Agaricomycetidae</taxon>
        <taxon>Agaricales</taxon>
        <taxon>Agaricineae</taxon>
        <taxon>Galeropsidaceae</taxon>
        <taxon>Panaeolus</taxon>
    </lineage>
</organism>
<dbReference type="GO" id="GO:0005524">
    <property type="term" value="F:ATP binding"/>
    <property type="evidence" value="ECO:0007669"/>
    <property type="project" value="UniProtKB-KW"/>
</dbReference>
<accession>A0A409W0I5</accession>
<keyword evidence="3" id="KW-0378">Hydrolase</keyword>
<dbReference type="PANTHER" id="PTHR18934">
    <property type="entry name" value="ATP-DEPENDENT RNA HELICASE"/>
    <property type="match status" value="1"/>
</dbReference>
<dbReference type="FunFam" id="1.20.120.1080:FF:000002">
    <property type="entry name" value="Putative ATP-dependent RNA helicase DHX36"/>
    <property type="match status" value="1"/>
</dbReference>
<comment type="caution">
    <text evidence="10">The sequence shown here is derived from an EMBL/GenBank/DDBJ whole genome shotgun (WGS) entry which is preliminary data.</text>
</comment>
<dbReference type="SUPFAM" id="SSF52540">
    <property type="entry name" value="P-loop containing nucleoside triphosphate hydrolases"/>
    <property type="match status" value="1"/>
</dbReference>
<dbReference type="Pfam" id="PF00270">
    <property type="entry name" value="DEAD"/>
    <property type="match status" value="1"/>
</dbReference>
<sequence>MPPKKKKTQLKPVARGFATVSVPKKFIQEPIPQPAPIETAEPVQKNADFENGPKGESSKQASLPITSEEQLAAGLVNRLQEKVEKETIRMLKSIEVERRFAKTLPRFELDPQLRLNVLKLIAEDDTPTIEESGDKALLKLAVTYGVLRRLGYPEDTVLECLKNSQSADLEHALEWLYITLPEEDIDPVAQSPKHGSPESAQGKGENEPGNVVPREQARRTDSDSPTGVSHITPTAIILEDESDGSDEDSDPTSTYASLRIKREEPSIAGNPALALKIQKKLQLLEKDPIFDQRAALARYQQLKVAQDRRLQHERLYKSSSDNIPPPSPCLTPPSGSHISEPVSTTLDSQEIRPSSPLSDTGSDTSSAEGVFGGLETAMAKELTVKGVTYQMKDMSLPKNWSGPTPKRLLSDLVLKANRYATITYNIASGHSRAIRASVTISWRVQNRSVSKWLMVDVACPEVAQAEQYVALLAFHELTYPPTAGFAQVFQVSSTSFRLLPPVYRELWDEMEVKRTENNLQHNMGVWATLLYVSNQRDGASMQKPLSKNVKPSKGLPVGQSPKYNTSDDWNVARSLFLARKTTPEYEDRLRQRSTLPISHYREDILKALEESQVLVLSGETGCGKSTQLPSFILEHCLSSGTPCKILCTEPRRISAISLAKRVSYELCDPPNSVGTSNSMVGYSIRLENNMSRTTRLAYVTNGIALRMFEGDSALDEFTHIIVDEVHERGVDSDFLLIVLKTLLRTNQRIKIVLMSATVDADKISSYFDNCPTFFVPGRTYPVETLFLEDAIEYTNWSIPDNSPYLKRRQDKYSQNKSRQDWSEDMMLADEDDDDESSSFTAKTLEKRYSAKTVSTMNNLDDRLMPYDLIVQLLETIHLDQSRFSKFSRAVLIFLPGLEEIRTLNELLVKHPGFGSEAFKIYPLHSTLTSESQGAVFDIPPSGVSKIVIATNIAETGITIPDITCMPANPLPEMLRLSLATLGLRIKVMKLKLGTSIEDVLSKALDPPSSVNIQRAVSSLVEASGHFVKALTTSEDLTPMGRLLSKLPTDVHLGKFLLAATFLGCLDPALTIAATLNSKSPFVNPLGLEHEAGQAKASFRVEGFNCGISSGRYSRNQVRFVNVPQETNSYAANACIVNAALTAGLYPKVLYVEPKSGALKTITNNQQTYFHPSSVNFGRNATDFGTRFLNYFTLMHSKKLYAWETGPVEELCLILLCGEADTKLVSNILFLDKKVQFQVDPKTHVALRRLRSKLLQAFDARCGMKALSPELQSWTEVGLLALSGEKITDSV</sequence>
<evidence type="ECO:0000313" key="10">
    <source>
        <dbReference type="EMBL" id="PPQ72027.1"/>
    </source>
</evidence>
<feature type="region of interest" description="Disordered" evidence="7">
    <location>
        <begin position="541"/>
        <end position="561"/>
    </location>
</feature>
<name>A0A409W0I5_9AGAR</name>
<proteinExistence type="predicted"/>
<feature type="domain" description="Helicase C-terminal" evidence="9">
    <location>
        <begin position="868"/>
        <end position="1027"/>
    </location>
</feature>
<evidence type="ECO:0000256" key="1">
    <source>
        <dbReference type="ARBA" id="ARBA00012552"/>
    </source>
</evidence>
<evidence type="ECO:0000256" key="5">
    <source>
        <dbReference type="ARBA" id="ARBA00022840"/>
    </source>
</evidence>
<evidence type="ECO:0000256" key="2">
    <source>
        <dbReference type="ARBA" id="ARBA00022741"/>
    </source>
</evidence>
<dbReference type="InterPro" id="IPR027417">
    <property type="entry name" value="P-loop_NTPase"/>
</dbReference>
<reference evidence="10 11" key="1">
    <citation type="journal article" date="2018" name="Evol. Lett.">
        <title>Horizontal gene cluster transfer increased hallucinogenic mushroom diversity.</title>
        <authorList>
            <person name="Reynolds H.T."/>
            <person name="Vijayakumar V."/>
            <person name="Gluck-Thaler E."/>
            <person name="Korotkin H.B."/>
            <person name="Matheny P.B."/>
            <person name="Slot J.C."/>
        </authorList>
    </citation>
    <scope>NUCLEOTIDE SEQUENCE [LARGE SCALE GENOMIC DNA]</scope>
    <source>
        <strain evidence="10 11">2629</strain>
    </source>
</reference>
<dbReference type="OrthoDB" id="5600252at2759"/>
<dbReference type="InterPro" id="IPR014001">
    <property type="entry name" value="Helicase_ATP-bd"/>
</dbReference>
<dbReference type="CDD" id="cd18791">
    <property type="entry name" value="SF2_C_RHA"/>
    <property type="match status" value="1"/>
</dbReference>
<evidence type="ECO:0000313" key="11">
    <source>
        <dbReference type="Proteomes" id="UP000284842"/>
    </source>
</evidence>
<dbReference type="SMART" id="SM00487">
    <property type="entry name" value="DEXDc"/>
    <property type="match status" value="1"/>
</dbReference>
<feature type="region of interest" description="Disordered" evidence="7">
    <location>
        <begin position="28"/>
        <end position="63"/>
    </location>
</feature>
<dbReference type="GO" id="GO:0016787">
    <property type="term" value="F:hydrolase activity"/>
    <property type="evidence" value="ECO:0007669"/>
    <property type="project" value="UniProtKB-KW"/>
</dbReference>
<dbReference type="EC" id="3.6.4.13" evidence="1"/>
<dbReference type="PROSITE" id="PS51194">
    <property type="entry name" value="HELICASE_CTER"/>
    <property type="match status" value="1"/>
</dbReference>
<dbReference type="GO" id="GO:0003723">
    <property type="term" value="F:RNA binding"/>
    <property type="evidence" value="ECO:0007669"/>
    <property type="project" value="TreeGrafter"/>
</dbReference>
<dbReference type="CDD" id="cd17917">
    <property type="entry name" value="DEXHc_RHA-like"/>
    <property type="match status" value="1"/>
</dbReference>
<keyword evidence="2" id="KW-0547">Nucleotide-binding</keyword>
<protein>
    <recommendedName>
        <fullName evidence="1">RNA helicase</fullName>
        <ecNumber evidence="1">3.6.4.13</ecNumber>
    </recommendedName>
</protein>
<dbReference type="InParanoid" id="A0A409W0I5"/>
<dbReference type="GO" id="GO:0003724">
    <property type="term" value="F:RNA helicase activity"/>
    <property type="evidence" value="ECO:0007669"/>
    <property type="project" value="UniProtKB-EC"/>
</dbReference>
<dbReference type="Pfam" id="PF00271">
    <property type="entry name" value="Helicase_C"/>
    <property type="match status" value="1"/>
</dbReference>
<keyword evidence="4" id="KW-0347">Helicase</keyword>
<dbReference type="Proteomes" id="UP000284842">
    <property type="component" value="Unassembled WGS sequence"/>
</dbReference>
<dbReference type="SMART" id="SM00847">
    <property type="entry name" value="HA2"/>
    <property type="match status" value="1"/>
</dbReference>
<evidence type="ECO:0000259" key="9">
    <source>
        <dbReference type="PROSITE" id="PS51194"/>
    </source>
</evidence>
<comment type="catalytic activity">
    <reaction evidence="6">
        <text>ATP + H2O = ADP + phosphate + H(+)</text>
        <dbReference type="Rhea" id="RHEA:13065"/>
        <dbReference type="ChEBI" id="CHEBI:15377"/>
        <dbReference type="ChEBI" id="CHEBI:15378"/>
        <dbReference type="ChEBI" id="CHEBI:30616"/>
        <dbReference type="ChEBI" id="CHEBI:43474"/>
        <dbReference type="ChEBI" id="CHEBI:456216"/>
        <dbReference type="EC" id="3.6.4.13"/>
    </reaction>
</comment>
<dbReference type="Pfam" id="PF21010">
    <property type="entry name" value="HA2_C"/>
    <property type="match status" value="1"/>
</dbReference>
<dbReference type="EMBL" id="NHTK01005889">
    <property type="protein sequence ID" value="PPQ72027.1"/>
    <property type="molecule type" value="Genomic_DNA"/>
</dbReference>
<evidence type="ECO:0000256" key="3">
    <source>
        <dbReference type="ARBA" id="ARBA00022801"/>
    </source>
</evidence>
<evidence type="ECO:0000256" key="6">
    <source>
        <dbReference type="ARBA" id="ARBA00047984"/>
    </source>
</evidence>
<dbReference type="Gene3D" id="1.20.120.1080">
    <property type="match status" value="1"/>
</dbReference>
<feature type="domain" description="Helicase ATP-binding" evidence="8">
    <location>
        <begin position="605"/>
        <end position="776"/>
    </location>
</feature>
<gene>
    <name evidence="10" type="ORF">CVT24_008079</name>
</gene>
<keyword evidence="5" id="KW-0067">ATP-binding</keyword>
<keyword evidence="11" id="KW-1185">Reference proteome</keyword>
<dbReference type="STRING" id="181874.A0A409W0I5"/>
<dbReference type="InterPro" id="IPR001650">
    <property type="entry name" value="Helicase_C-like"/>
</dbReference>
<feature type="compositionally biased region" description="Acidic residues" evidence="7">
    <location>
        <begin position="238"/>
        <end position="250"/>
    </location>
</feature>
<feature type="compositionally biased region" description="Polar residues" evidence="7">
    <location>
        <begin position="341"/>
        <end position="367"/>
    </location>
</feature>
<feature type="region of interest" description="Disordered" evidence="7">
    <location>
        <begin position="316"/>
        <end position="369"/>
    </location>
</feature>
<dbReference type="InterPro" id="IPR011545">
    <property type="entry name" value="DEAD/DEAH_box_helicase_dom"/>
</dbReference>
<dbReference type="InterPro" id="IPR011709">
    <property type="entry name" value="DEAD-box_helicase_OB_fold"/>
</dbReference>